<dbReference type="FunCoup" id="A0A3P8WKB1">
    <property type="interactions" value="141"/>
</dbReference>
<evidence type="ECO:0000256" key="2">
    <source>
        <dbReference type="SAM" id="SignalP"/>
    </source>
</evidence>
<keyword evidence="4" id="KW-1185">Reference proteome</keyword>
<reference evidence="3 4" key="1">
    <citation type="journal article" date="2014" name="Nat. Genet.">
        <title>Whole-genome sequence of a flatfish provides insights into ZW sex chromosome evolution and adaptation to a benthic lifestyle.</title>
        <authorList>
            <person name="Chen S."/>
            <person name="Zhang G."/>
            <person name="Shao C."/>
            <person name="Huang Q."/>
            <person name="Liu G."/>
            <person name="Zhang P."/>
            <person name="Song W."/>
            <person name="An N."/>
            <person name="Chalopin D."/>
            <person name="Volff J.N."/>
            <person name="Hong Y."/>
            <person name="Li Q."/>
            <person name="Sha Z."/>
            <person name="Zhou H."/>
            <person name="Xie M."/>
            <person name="Yu Q."/>
            <person name="Liu Y."/>
            <person name="Xiang H."/>
            <person name="Wang N."/>
            <person name="Wu K."/>
            <person name="Yang C."/>
            <person name="Zhou Q."/>
            <person name="Liao X."/>
            <person name="Yang L."/>
            <person name="Hu Q."/>
            <person name="Zhang J."/>
            <person name="Meng L."/>
            <person name="Jin L."/>
            <person name="Tian Y."/>
            <person name="Lian J."/>
            <person name="Yang J."/>
            <person name="Miao G."/>
            <person name="Liu S."/>
            <person name="Liang Z."/>
            <person name="Yan F."/>
            <person name="Li Y."/>
            <person name="Sun B."/>
            <person name="Zhang H."/>
            <person name="Zhang J."/>
            <person name="Zhu Y."/>
            <person name="Du M."/>
            <person name="Zhao Y."/>
            <person name="Schartl M."/>
            <person name="Tang Q."/>
            <person name="Wang J."/>
        </authorList>
    </citation>
    <scope>NUCLEOTIDE SEQUENCE</scope>
</reference>
<proteinExistence type="predicted"/>
<keyword evidence="1" id="KW-0175">Coiled coil</keyword>
<evidence type="ECO:0000256" key="1">
    <source>
        <dbReference type="SAM" id="Coils"/>
    </source>
</evidence>
<evidence type="ECO:0000313" key="4">
    <source>
        <dbReference type="Proteomes" id="UP000265120"/>
    </source>
</evidence>
<feature type="signal peptide" evidence="2">
    <location>
        <begin position="1"/>
        <end position="17"/>
    </location>
</feature>
<organism evidence="3 4">
    <name type="scientific">Cynoglossus semilaevis</name>
    <name type="common">Tongue sole</name>
    <dbReference type="NCBI Taxonomy" id="244447"/>
    <lineage>
        <taxon>Eukaryota</taxon>
        <taxon>Metazoa</taxon>
        <taxon>Chordata</taxon>
        <taxon>Craniata</taxon>
        <taxon>Vertebrata</taxon>
        <taxon>Euteleostomi</taxon>
        <taxon>Actinopterygii</taxon>
        <taxon>Neopterygii</taxon>
        <taxon>Teleostei</taxon>
        <taxon>Neoteleostei</taxon>
        <taxon>Acanthomorphata</taxon>
        <taxon>Carangaria</taxon>
        <taxon>Pleuronectiformes</taxon>
        <taxon>Pleuronectoidei</taxon>
        <taxon>Cynoglossidae</taxon>
        <taxon>Cynoglossinae</taxon>
        <taxon>Cynoglossus</taxon>
    </lineage>
</organism>
<name>A0A3P8WKB1_CYNSE</name>
<feature type="chain" id="PRO_5017922569" evidence="2">
    <location>
        <begin position="18"/>
        <end position="326"/>
    </location>
</feature>
<dbReference type="RefSeq" id="XP_008307844.1">
    <property type="nucleotide sequence ID" value="XM_008309622.3"/>
</dbReference>
<dbReference type="GeneTree" id="ENSGT00410000028254"/>
<reference evidence="3" key="2">
    <citation type="submission" date="2025-08" db="UniProtKB">
        <authorList>
            <consortium name="Ensembl"/>
        </authorList>
    </citation>
    <scope>IDENTIFICATION</scope>
</reference>
<dbReference type="KEGG" id="csem:103378416"/>
<dbReference type="OrthoDB" id="8942424at2759"/>
<keyword evidence="2" id="KW-0732">Signal</keyword>
<reference evidence="3" key="3">
    <citation type="submission" date="2025-09" db="UniProtKB">
        <authorList>
            <consortium name="Ensembl"/>
        </authorList>
    </citation>
    <scope>IDENTIFICATION</scope>
</reference>
<dbReference type="OMA" id="NPVAEEM"/>
<sequence length="326" mass="36799">MHLKVLIISLSFLTSSAFPLHRNTRGAVWTDSKTNQAHDKTNLTKDMDNLYKSHLDSNSLYYQGDHDNKNPMAEEMQHKLNMESERLRTRLRQELAELRERLSPSSAAAAHLSSNLADMRERLLPLIQELHSSLSSSTQELCSQLSLEAADGQENVNPSQKGEAVHWITQALEQSRSKLDDIICHFQTKTFGMLERLAEVSAAEEESDKSELWQLMRSRVEKEVTSLRAEAQNRVEVLKAEMAAITETELSFKAEVTASVEQFCHGAALLSQVFEERFFKGLEEDFTEAHRSPIPSSTSSMQPAGSLQEDFSVRLSVLIQDILHSV</sequence>
<dbReference type="Ensembl" id="ENSCSET00000026291.1">
    <property type="protein sequence ID" value="ENSCSEP00000025951.1"/>
    <property type="gene ID" value="ENSCSEG00000016583.1"/>
</dbReference>
<accession>A0A3P8WKB1</accession>
<feature type="coiled-coil region" evidence="1">
    <location>
        <begin position="221"/>
        <end position="248"/>
    </location>
</feature>
<dbReference type="InParanoid" id="A0A3P8WKB1"/>
<dbReference type="SUPFAM" id="SSF47162">
    <property type="entry name" value="Apolipoprotein"/>
    <property type="match status" value="1"/>
</dbReference>
<protein>
    <submittedName>
        <fullName evidence="3">Zgc:162608</fullName>
    </submittedName>
</protein>
<dbReference type="Proteomes" id="UP000265120">
    <property type="component" value="Chromosome 4"/>
</dbReference>
<dbReference type="AlphaFoldDB" id="A0A3P8WKB1"/>
<dbReference type="GeneID" id="103378416"/>
<dbReference type="Gene3D" id="1.20.120.20">
    <property type="entry name" value="Apolipoprotein"/>
    <property type="match status" value="1"/>
</dbReference>
<evidence type="ECO:0000313" key="3">
    <source>
        <dbReference type="Ensembl" id="ENSCSEP00000025951.1"/>
    </source>
</evidence>